<name>A0A919AL44_9PROT</name>
<sequence>MTKKGVLIIGVLFLLYGGMRLIVGSLLLGQEIGLYTFDIFAGPLDEVAQFMSDKSDSSIVAFSSTGYLFYLWIMGAALVFGAVAILRDKDIGEKAVGVFLVLWFLLFANFQTINPKILHLAVCAVLLALVMWLRRRQPVTGNAV</sequence>
<organism evidence="2 3">
    <name type="scientific">Kordiimonas sediminis</name>
    <dbReference type="NCBI Taxonomy" id="1735581"/>
    <lineage>
        <taxon>Bacteria</taxon>
        <taxon>Pseudomonadati</taxon>
        <taxon>Pseudomonadota</taxon>
        <taxon>Alphaproteobacteria</taxon>
        <taxon>Kordiimonadales</taxon>
        <taxon>Kordiimonadaceae</taxon>
        <taxon>Kordiimonas</taxon>
    </lineage>
</organism>
<protein>
    <submittedName>
        <fullName evidence="2">Uncharacterized protein</fullName>
    </submittedName>
</protein>
<keyword evidence="3" id="KW-1185">Reference proteome</keyword>
<evidence type="ECO:0000313" key="3">
    <source>
        <dbReference type="Proteomes" id="UP000630923"/>
    </source>
</evidence>
<keyword evidence="1" id="KW-1133">Transmembrane helix</keyword>
<dbReference type="EMBL" id="BNCI01000001">
    <property type="protein sequence ID" value="GHF11144.1"/>
    <property type="molecule type" value="Genomic_DNA"/>
</dbReference>
<feature type="transmembrane region" description="Helical" evidence="1">
    <location>
        <begin position="67"/>
        <end position="86"/>
    </location>
</feature>
<dbReference type="Proteomes" id="UP000630923">
    <property type="component" value="Unassembled WGS sequence"/>
</dbReference>
<feature type="transmembrane region" description="Helical" evidence="1">
    <location>
        <begin position="95"/>
        <end position="111"/>
    </location>
</feature>
<proteinExistence type="predicted"/>
<dbReference type="AlphaFoldDB" id="A0A919AL44"/>
<evidence type="ECO:0000313" key="2">
    <source>
        <dbReference type="EMBL" id="GHF11144.1"/>
    </source>
</evidence>
<accession>A0A919AL44</accession>
<feature type="transmembrane region" description="Helical" evidence="1">
    <location>
        <begin position="117"/>
        <end position="133"/>
    </location>
</feature>
<evidence type="ECO:0000256" key="1">
    <source>
        <dbReference type="SAM" id="Phobius"/>
    </source>
</evidence>
<reference evidence="2" key="2">
    <citation type="submission" date="2020-09" db="EMBL/GenBank/DDBJ databases">
        <authorList>
            <person name="Sun Q."/>
            <person name="Kim S."/>
        </authorList>
    </citation>
    <scope>NUCLEOTIDE SEQUENCE</scope>
    <source>
        <strain evidence="2">KCTC 42590</strain>
    </source>
</reference>
<dbReference type="RefSeq" id="WP_191249611.1">
    <property type="nucleotide sequence ID" value="NZ_BNCI01000001.1"/>
</dbReference>
<reference evidence="2" key="1">
    <citation type="journal article" date="2014" name="Int. J. Syst. Evol. Microbiol.">
        <title>Complete genome sequence of Corynebacterium casei LMG S-19264T (=DSM 44701T), isolated from a smear-ripened cheese.</title>
        <authorList>
            <consortium name="US DOE Joint Genome Institute (JGI-PGF)"/>
            <person name="Walter F."/>
            <person name="Albersmeier A."/>
            <person name="Kalinowski J."/>
            <person name="Ruckert C."/>
        </authorList>
    </citation>
    <scope>NUCLEOTIDE SEQUENCE</scope>
    <source>
        <strain evidence="2">KCTC 42590</strain>
    </source>
</reference>
<comment type="caution">
    <text evidence="2">The sequence shown here is derived from an EMBL/GenBank/DDBJ whole genome shotgun (WGS) entry which is preliminary data.</text>
</comment>
<keyword evidence="1" id="KW-0472">Membrane</keyword>
<gene>
    <name evidence="2" type="ORF">GCM10017044_01060</name>
</gene>
<keyword evidence="1" id="KW-0812">Transmembrane</keyword>
<feature type="transmembrane region" description="Helical" evidence="1">
    <location>
        <begin position="7"/>
        <end position="28"/>
    </location>
</feature>